<evidence type="ECO:0000313" key="3">
    <source>
        <dbReference type="Proteomes" id="UP000034704"/>
    </source>
</evidence>
<proteinExistence type="predicted"/>
<feature type="domain" description="PD-(D/E)XK endonuclease-like" evidence="1">
    <location>
        <begin position="10"/>
        <end position="265"/>
    </location>
</feature>
<accession>A0A0G0ZHX3</accession>
<dbReference type="AlphaFoldDB" id="A0A0G0ZHX3"/>
<dbReference type="InterPro" id="IPR038726">
    <property type="entry name" value="PDDEXK_AddAB-type"/>
</dbReference>
<organism evidence="2 3">
    <name type="scientific">Candidatus Nomurabacteria bacterium GW2011_GWC2_42_20</name>
    <dbReference type="NCBI Taxonomy" id="1618756"/>
    <lineage>
        <taxon>Bacteria</taxon>
        <taxon>Candidatus Nomuraibacteriota</taxon>
    </lineage>
</organism>
<gene>
    <name evidence="2" type="ORF">UV12_C0001G0030</name>
</gene>
<name>A0A0G0ZHX3_9BACT</name>
<sequence length="296" mass="33568">MPDKYTAVWVSHSSMGDFIKCPRSYYLHNMYKDPRTGHKVSIVSPHMSLGIAVHEVLEGLADFPADTRMDRDLLALYEAEWKKVSGKKGGFSGDEEEAEFKIRGKVMLEKVTCDPRFLVNKCIKLPQDKMPCNFYLSEEHNIILNGLVDWIEYLPQTDSLHIIDFKTGKNEEKDGSLQLPIYLLLCDALHKKRKVTKASYWYLESDKLIEKKLPDIDIARQEVLDVALKVKDARDTAKRDGVEKAFVCPHGAYDITTKTGGCSSCRPYEFILAGDSAVEFVGVGGFSQDMYVLKRV</sequence>
<dbReference type="Proteomes" id="UP000034704">
    <property type="component" value="Unassembled WGS sequence"/>
</dbReference>
<dbReference type="EMBL" id="LCDG01000001">
    <property type="protein sequence ID" value="KKS48335.1"/>
    <property type="molecule type" value="Genomic_DNA"/>
</dbReference>
<comment type="caution">
    <text evidence="2">The sequence shown here is derived from an EMBL/GenBank/DDBJ whole genome shotgun (WGS) entry which is preliminary data.</text>
</comment>
<dbReference type="STRING" id="1618756.UV12_C0001G0030"/>
<evidence type="ECO:0000313" key="2">
    <source>
        <dbReference type="EMBL" id="KKS48335.1"/>
    </source>
</evidence>
<dbReference type="InterPro" id="IPR011604">
    <property type="entry name" value="PDDEXK-like_dom_sf"/>
</dbReference>
<evidence type="ECO:0000259" key="1">
    <source>
        <dbReference type="Pfam" id="PF12705"/>
    </source>
</evidence>
<dbReference type="Gene3D" id="3.90.320.10">
    <property type="match status" value="1"/>
</dbReference>
<dbReference type="Pfam" id="PF12705">
    <property type="entry name" value="PDDEXK_1"/>
    <property type="match status" value="1"/>
</dbReference>
<reference evidence="2 3" key="1">
    <citation type="journal article" date="2015" name="Nature">
        <title>rRNA introns, odd ribosomes, and small enigmatic genomes across a large radiation of phyla.</title>
        <authorList>
            <person name="Brown C.T."/>
            <person name="Hug L.A."/>
            <person name="Thomas B.C."/>
            <person name="Sharon I."/>
            <person name="Castelle C.J."/>
            <person name="Singh A."/>
            <person name="Wilkins M.J."/>
            <person name="Williams K.H."/>
            <person name="Banfield J.F."/>
        </authorList>
    </citation>
    <scope>NUCLEOTIDE SEQUENCE [LARGE SCALE GENOMIC DNA]</scope>
</reference>
<protein>
    <recommendedName>
        <fullName evidence="1">PD-(D/E)XK endonuclease-like domain-containing protein</fullName>
    </recommendedName>
</protein>